<dbReference type="PROSITE" id="PS51273">
    <property type="entry name" value="GATASE_TYPE_1"/>
    <property type="match status" value="1"/>
</dbReference>
<evidence type="ECO:0000313" key="1">
    <source>
        <dbReference type="EMBL" id="EIW82659.1"/>
    </source>
</evidence>
<dbReference type="EMBL" id="JH711576">
    <property type="protein sequence ID" value="EIW82659.1"/>
    <property type="molecule type" value="Genomic_DNA"/>
</dbReference>
<evidence type="ECO:0000313" key="2">
    <source>
        <dbReference type="Proteomes" id="UP000053558"/>
    </source>
</evidence>
<dbReference type="RefSeq" id="XP_007766494.1">
    <property type="nucleotide sequence ID" value="XM_007768304.1"/>
</dbReference>
<dbReference type="Gene3D" id="3.40.50.880">
    <property type="match status" value="1"/>
</dbReference>
<dbReference type="SUPFAM" id="SSF52317">
    <property type="entry name" value="Class I glutamine amidotransferase-like"/>
    <property type="match status" value="1"/>
</dbReference>
<gene>
    <name evidence="1" type="ORF">CONPUDRAFT_80918</name>
</gene>
<dbReference type="GeneID" id="19210152"/>
<name>A0A5M3MU56_CONPW</name>
<sequence>MDAYAVREGQYPVNVDDYNAVLLSGSGNSVYDEEDWIINLGIYVQDIAANHPLIKLFGICFGHQLISHAVYGQPVVPNPKGWELGPFHVALNAVGKVLFQGTDSGDSLFMEEVHHDIAFSSGLSARLRDIPKSRNKGRTLQYKPLLWGHTNLTPDQGSVCGAQQVFQEITAGDGSGRVTYEAADLYAKTRIYTSQSHPEVTKAMEDELIQECQDSGGVSVAEADLARARNSTDEPLDSNQMGTVIWRILLGQK</sequence>
<dbReference type="OrthoDB" id="92161at2759"/>
<dbReference type="Proteomes" id="UP000053558">
    <property type="component" value="Unassembled WGS sequence"/>
</dbReference>
<dbReference type="KEGG" id="cput:CONPUDRAFT_80918"/>
<dbReference type="InterPro" id="IPR029062">
    <property type="entry name" value="Class_I_gatase-like"/>
</dbReference>
<dbReference type="PANTHER" id="PTHR42695:SF5">
    <property type="entry name" value="GLUTAMINE AMIDOTRANSFERASE YLR126C-RELATED"/>
    <property type="match status" value="1"/>
</dbReference>
<dbReference type="InterPro" id="IPR044992">
    <property type="entry name" value="ChyE-like"/>
</dbReference>
<organism evidence="1 2">
    <name type="scientific">Coniophora puteana (strain RWD-64-598)</name>
    <name type="common">Brown rot fungus</name>
    <dbReference type="NCBI Taxonomy" id="741705"/>
    <lineage>
        <taxon>Eukaryota</taxon>
        <taxon>Fungi</taxon>
        <taxon>Dikarya</taxon>
        <taxon>Basidiomycota</taxon>
        <taxon>Agaricomycotina</taxon>
        <taxon>Agaricomycetes</taxon>
        <taxon>Agaricomycetidae</taxon>
        <taxon>Boletales</taxon>
        <taxon>Coniophorineae</taxon>
        <taxon>Coniophoraceae</taxon>
        <taxon>Coniophora</taxon>
    </lineage>
</organism>
<proteinExistence type="predicted"/>
<comment type="caution">
    <text evidence="1">The sequence shown here is derived from an EMBL/GenBank/DDBJ whole genome shotgun (WGS) entry which is preliminary data.</text>
</comment>
<keyword evidence="2" id="KW-1185">Reference proteome</keyword>
<accession>A0A5M3MU56</accession>
<protein>
    <submittedName>
        <fullName evidence="1">Uncharacterized protein</fullName>
    </submittedName>
</protein>
<dbReference type="GO" id="GO:0005634">
    <property type="term" value="C:nucleus"/>
    <property type="evidence" value="ECO:0007669"/>
    <property type="project" value="TreeGrafter"/>
</dbReference>
<dbReference type="AlphaFoldDB" id="A0A5M3MU56"/>
<dbReference type="GO" id="GO:0005829">
    <property type="term" value="C:cytosol"/>
    <property type="evidence" value="ECO:0007669"/>
    <property type="project" value="TreeGrafter"/>
</dbReference>
<reference evidence="2" key="1">
    <citation type="journal article" date="2012" name="Science">
        <title>The Paleozoic origin of enzymatic lignin decomposition reconstructed from 31 fungal genomes.</title>
        <authorList>
            <person name="Floudas D."/>
            <person name="Binder M."/>
            <person name="Riley R."/>
            <person name="Barry K."/>
            <person name="Blanchette R.A."/>
            <person name="Henrissat B."/>
            <person name="Martinez A.T."/>
            <person name="Otillar R."/>
            <person name="Spatafora J.W."/>
            <person name="Yadav J.S."/>
            <person name="Aerts A."/>
            <person name="Benoit I."/>
            <person name="Boyd A."/>
            <person name="Carlson A."/>
            <person name="Copeland A."/>
            <person name="Coutinho P.M."/>
            <person name="de Vries R.P."/>
            <person name="Ferreira P."/>
            <person name="Findley K."/>
            <person name="Foster B."/>
            <person name="Gaskell J."/>
            <person name="Glotzer D."/>
            <person name="Gorecki P."/>
            <person name="Heitman J."/>
            <person name="Hesse C."/>
            <person name="Hori C."/>
            <person name="Igarashi K."/>
            <person name="Jurgens J.A."/>
            <person name="Kallen N."/>
            <person name="Kersten P."/>
            <person name="Kohler A."/>
            <person name="Kuees U."/>
            <person name="Kumar T.K.A."/>
            <person name="Kuo A."/>
            <person name="LaButti K."/>
            <person name="Larrondo L.F."/>
            <person name="Lindquist E."/>
            <person name="Ling A."/>
            <person name="Lombard V."/>
            <person name="Lucas S."/>
            <person name="Lundell T."/>
            <person name="Martin R."/>
            <person name="McLaughlin D.J."/>
            <person name="Morgenstern I."/>
            <person name="Morin E."/>
            <person name="Murat C."/>
            <person name="Nagy L.G."/>
            <person name="Nolan M."/>
            <person name="Ohm R.A."/>
            <person name="Patyshakuliyeva A."/>
            <person name="Rokas A."/>
            <person name="Ruiz-Duenas F.J."/>
            <person name="Sabat G."/>
            <person name="Salamov A."/>
            <person name="Samejima M."/>
            <person name="Schmutz J."/>
            <person name="Slot J.C."/>
            <person name="St John F."/>
            <person name="Stenlid J."/>
            <person name="Sun H."/>
            <person name="Sun S."/>
            <person name="Syed K."/>
            <person name="Tsang A."/>
            <person name="Wiebenga A."/>
            <person name="Young D."/>
            <person name="Pisabarro A."/>
            <person name="Eastwood D.C."/>
            <person name="Martin F."/>
            <person name="Cullen D."/>
            <person name="Grigoriev I.V."/>
            <person name="Hibbett D.S."/>
        </authorList>
    </citation>
    <scope>NUCLEOTIDE SEQUENCE [LARGE SCALE GENOMIC DNA]</scope>
    <source>
        <strain evidence="2">RWD-64-598 SS2</strain>
    </source>
</reference>
<dbReference type="PANTHER" id="PTHR42695">
    <property type="entry name" value="GLUTAMINE AMIDOTRANSFERASE YLR126C-RELATED"/>
    <property type="match status" value="1"/>
</dbReference>